<feature type="compositionally biased region" description="Low complexity" evidence="1">
    <location>
        <begin position="152"/>
        <end position="175"/>
    </location>
</feature>
<feature type="region of interest" description="Disordered" evidence="1">
    <location>
        <begin position="204"/>
        <end position="292"/>
    </location>
</feature>
<evidence type="ECO:0000313" key="3">
    <source>
        <dbReference type="Proteomes" id="UP000626109"/>
    </source>
</evidence>
<name>A0A813IHV7_POLGL</name>
<feature type="compositionally biased region" description="Basic and acidic residues" evidence="1">
    <location>
        <begin position="222"/>
        <end position="232"/>
    </location>
</feature>
<sequence length="307" mass="33284">EGSAAEEITRQGRLLLKGILIHLVSSEPKSVIRNFHRVSQPQGEEPALRNLTNEMVQEEIVSMPVKNICLLQDQAGKANAEENIQPTGAAYSLRSDEQADRGEDANTSNRACEERRRRHCDERKVSARRSTGPEAATNLRRRAIGQVKEEAAVSASSGRGAVPETSSSQTTSASAENRLDAVTLMAPSTLSTSSLAWRPRLSRAGVSDAVCDPSGEEYVQTSEKEINAESERGNGSGPLQHGKDEKESLSRKSDQFTDPQKPRAPSKFMRARGGQADSQQASGSAEPAELLPESISGAVWRPTLRRI</sequence>
<feature type="compositionally biased region" description="Basic and acidic residues" evidence="1">
    <location>
        <begin position="94"/>
        <end position="104"/>
    </location>
</feature>
<dbReference type="Proteomes" id="UP000626109">
    <property type="component" value="Unassembled WGS sequence"/>
</dbReference>
<feature type="region of interest" description="Disordered" evidence="1">
    <location>
        <begin position="81"/>
        <end position="175"/>
    </location>
</feature>
<protein>
    <submittedName>
        <fullName evidence="2">Uncharacterized protein</fullName>
    </submittedName>
</protein>
<feature type="non-terminal residue" evidence="2">
    <location>
        <position position="307"/>
    </location>
</feature>
<dbReference type="AlphaFoldDB" id="A0A813IHV7"/>
<evidence type="ECO:0000256" key="1">
    <source>
        <dbReference type="SAM" id="MobiDB-lite"/>
    </source>
</evidence>
<organism evidence="2 3">
    <name type="scientific">Polarella glacialis</name>
    <name type="common">Dinoflagellate</name>
    <dbReference type="NCBI Taxonomy" id="89957"/>
    <lineage>
        <taxon>Eukaryota</taxon>
        <taxon>Sar</taxon>
        <taxon>Alveolata</taxon>
        <taxon>Dinophyceae</taxon>
        <taxon>Suessiales</taxon>
        <taxon>Suessiaceae</taxon>
        <taxon>Polarella</taxon>
    </lineage>
</organism>
<reference evidence="2" key="1">
    <citation type="submission" date="2021-02" db="EMBL/GenBank/DDBJ databases">
        <authorList>
            <person name="Dougan E. K."/>
            <person name="Rhodes N."/>
            <person name="Thang M."/>
            <person name="Chan C."/>
        </authorList>
    </citation>
    <scope>NUCLEOTIDE SEQUENCE</scope>
</reference>
<comment type="caution">
    <text evidence="2">The sequence shown here is derived from an EMBL/GenBank/DDBJ whole genome shotgun (WGS) entry which is preliminary data.</text>
</comment>
<evidence type="ECO:0000313" key="2">
    <source>
        <dbReference type="EMBL" id="CAE8650030.1"/>
    </source>
</evidence>
<accession>A0A813IHV7</accession>
<dbReference type="EMBL" id="CAJNNW010008449">
    <property type="protein sequence ID" value="CAE8650030.1"/>
    <property type="molecule type" value="Genomic_DNA"/>
</dbReference>
<feature type="compositionally biased region" description="Basic and acidic residues" evidence="1">
    <location>
        <begin position="111"/>
        <end position="125"/>
    </location>
</feature>
<gene>
    <name evidence="2" type="ORF">PGLA2088_LOCUS7933</name>
</gene>
<feature type="compositionally biased region" description="Basic and acidic residues" evidence="1">
    <location>
        <begin position="241"/>
        <end position="255"/>
    </location>
</feature>
<proteinExistence type="predicted"/>